<keyword evidence="2" id="KW-0597">Phosphoprotein</keyword>
<feature type="region of interest" description="Disordered" evidence="9">
    <location>
        <begin position="309"/>
        <end position="365"/>
    </location>
</feature>
<evidence type="ECO:0000256" key="9">
    <source>
        <dbReference type="SAM" id="MobiDB-lite"/>
    </source>
</evidence>
<evidence type="ECO:0000313" key="10">
    <source>
        <dbReference type="EMBL" id="CAB3986572.1"/>
    </source>
</evidence>
<dbReference type="InterPro" id="IPR037213">
    <property type="entry name" value="Run_dom_sf"/>
</dbReference>
<keyword evidence="3" id="KW-0479">Metal-binding</keyword>
<dbReference type="PANTHER" id="PTHR12326:SF12">
    <property type="entry name" value="PLECKSTRIN HOMOLOGY AND RUN DOMAIN CONTAINING M1"/>
    <property type="match status" value="1"/>
</dbReference>
<evidence type="ECO:0000256" key="3">
    <source>
        <dbReference type="ARBA" id="ARBA00022723"/>
    </source>
</evidence>
<evidence type="ECO:0000256" key="1">
    <source>
        <dbReference type="ARBA" id="ARBA00004603"/>
    </source>
</evidence>
<evidence type="ECO:0000313" key="11">
    <source>
        <dbReference type="Proteomes" id="UP001152795"/>
    </source>
</evidence>
<dbReference type="SUPFAM" id="SSF140741">
    <property type="entry name" value="RUN domain-like"/>
    <property type="match status" value="1"/>
</dbReference>
<feature type="compositionally biased region" description="Basic residues" evidence="9">
    <location>
        <begin position="249"/>
        <end position="258"/>
    </location>
</feature>
<dbReference type="SMART" id="SM00593">
    <property type="entry name" value="RUN"/>
    <property type="match status" value="1"/>
</dbReference>
<reference evidence="10" key="1">
    <citation type="submission" date="2020-04" db="EMBL/GenBank/DDBJ databases">
        <authorList>
            <person name="Alioto T."/>
            <person name="Alioto T."/>
            <person name="Gomez Garrido J."/>
        </authorList>
    </citation>
    <scope>NUCLEOTIDE SEQUENCE</scope>
    <source>
        <strain evidence="10">A484AB</strain>
    </source>
</reference>
<feature type="non-terminal residue" evidence="10">
    <location>
        <position position="1"/>
    </location>
</feature>
<comment type="subcellular location">
    <subcellularLocation>
        <location evidence="1">Late endosome</location>
    </subcellularLocation>
</comment>
<evidence type="ECO:0000256" key="5">
    <source>
        <dbReference type="ARBA" id="ARBA00022753"/>
    </source>
</evidence>
<feature type="region of interest" description="Disordered" evidence="9">
    <location>
        <begin position="205"/>
        <end position="297"/>
    </location>
</feature>
<feature type="compositionally biased region" description="Low complexity" evidence="9">
    <location>
        <begin position="311"/>
        <end position="328"/>
    </location>
</feature>
<organism evidence="10 11">
    <name type="scientific">Paramuricea clavata</name>
    <name type="common">Red gorgonian</name>
    <name type="synonym">Violescent sea-whip</name>
    <dbReference type="NCBI Taxonomy" id="317549"/>
    <lineage>
        <taxon>Eukaryota</taxon>
        <taxon>Metazoa</taxon>
        <taxon>Cnidaria</taxon>
        <taxon>Anthozoa</taxon>
        <taxon>Octocorallia</taxon>
        <taxon>Malacalcyonacea</taxon>
        <taxon>Plexauridae</taxon>
        <taxon>Paramuricea</taxon>
    </lineage>
</organism>
<evidence type="ECO:0000256" key="8">
    <source>
        <dbReference type="ARBA" id="ARBA00023006"/>
    </source>
</evidence>
<keyword evidence="5" id="KW-0967">Endosome</keyword>
<dbReference type="PROSITE" id="PS50826">
    <property type="entry name" value="RUN"/>
    <property type="match status" value="1"/>
</dbReference>
<feature type="compositionally biased region" description="Polar residues" evidence="9">
    <location>
        <begin position="210"/>
        <end position="219"/>
    </location>
</feature>
<feature type="compositionally biased region" description="Low complexity" evidence="9">
    <location>
        <begin position="270"/>
        <end position="280"/>
    </location>
</feature>
<proteinExistence type="predicted"/>
<feature type="compositionally biased region" description="Basic and acidic residues" evidence="9">
    <location>
        <begin position="354"/>
        <end position="365"/>
    </location>
</feature>
<keyword evidence="8" id="KW-0072">Autophagy</keyword>
<dbReference type="InterPro" id="IPR025258">
    <property type="entry name" value="RH_dom"/>
</dbReference>
<dbReference type="PANTHER" id="PTHR12326">
    <property type="entry name" value="PLECKSTRIN HOMOLOGY DOMAIN CONTAINING PROTEIN"/>
    <property type="match status" value="1"/>
</dbReference>
<evidence type="ECO:0000256" key="7">
    <source>
        <dbReference type="ARBA" id="ARBA00022833"/>
    </source>
</evidence>
<keyword evidence="6" id="KW-0863">Zinc-finger</keyword>
<keyword evidence="7" id="KW-0862">Zinc</keyword>
<dbReference type="InterPro" id="IPR051366">
    <property type="entry name" value="DEF8"/>
</dbReference>
<dbReference type="OrthoDB" id="62364at2759"/>
<dbReference type="AlphaFoldDB" id="A0A6S7GBK5"/>
<dbReference type="GO" id="GO:0005770">
    <property type="term" value="C:late endosome"/>
    <property type="evidence" value="ECO:0007669"/>
    <property type="project" value="UniProtKB-SubCell"/>
</dbReference>
<gene>
    <name evidence="10" type="ORF">PACLA_8A081303</name>
</gene>
<dbReference type="GO" id="GO:0008270">
    <property type="term" value="F:zinc ion binding"/>
    <property type="evidence" value="ECO:0007669"/>
    <property type="project" value="UniProtKB-KW"/>
</dbReference>
<comment type="caution">
    <text evidence="10">The sequence shown here is derived from an EMBL/GenBank/DDBJ whole genome shotgun (WGS) entry which is preliminary data.</text>
</comment>
<protein>
    <submittedName>
        <fullName evidence="10">Uncharacterized protein</fullName>
    </submittedName>
</protein>
<accession>A0A6S7GBK5</accession>
<keyword evidence="4" id="KW-0677">Repeat</keyword>
<sequence>MFQSRKKAGNVSIKFQRIKEKLLQEVSKIVKELQKHALTTGSFDVSRNDECALNLTFVLEAIFLHGYQASSGPSFFSKSSSGALPSPEFWNLLHPFTHKDVLHQLAHLSHITSHVGKCRAWLRLALNDGLMESYFHAILSDKKKISHHYASKAFLRDEEAIAIIMNHFLGLLELNFDLNYNTPSLNQWTAHVLQLSGIWEPPSAPAATMATRTTDQNPRPLSVPKAAIQSNVVTPKISSTSKEITPTQHSKKSGKKSTKPPVHITDPEITSPSTSSTPSTDQTIKTEDIPVENTSIATVKEENLGVILSGSPPAEAHATTPTPSTHPSGNMLGMVSGWSSTFEPGPAGHTPADNPKKELTEAETKVTKPVTSFHGILTDYEIVGSKKYAANEYTAQMLSSPSDKDGFELLDKSEDFAQEKSSGFEVIADPSTPQDSFLEHDRSMGLMSLVNNIAREKGLDGQNYKCQGCSRPIGMIYGQYKVCAYDGSYYCYECHIDDEHTIPSKIVHNWDLSKYKVAKQVKLFLMQIDEEPLFHIDEVNPTLYNVISEMNKAKQLRIQLQSLKGYVMTCKNSMISEDVKRRMWPREYLWDDIHQYSLLDLIQVNSGQLQHHLKKIISFCKKHVYKCE</sequence>
<evidence type="ECO:0000256" key="4">
    <source>
        <dbReference type="ARBA" id="ARBA00022737"/>
    </source>
</evidence>
<feature type="compositionally biased region" description="Polar residues" evidence="9">
    <location>
        <begin position="228"/>
        <end position="248"/>
    </location>
</feature>
<dbReference type="InterPro" id="IPR004012">
    <property type="entry name" value="Run_dom"/>
</dbReference>
<dbReference type="EMBL" id="CACRXK020001037">
    <property type="protein sequence ID" value="CAB3986572.1"/>
    <property type="molecule type" value="Genomic_DNA"/>
</dbReference>
<dbReference type="GO" id="GO:0006914">
    <property type="term" value="P:autophagy"/>
    <property type="evidence" value="ECO:0007669"/>
    <property type="project" value="UniProtKB-KW"/>
</dbReference>
<name>A0A6S7GBK5_PARCT</name>
<dbReference type="Gene3D" id="1.20.58.900">
    <property type="match status" value="1"/>
</dbReference>
<dbReference type="Pfam" id="PF02759">
    <property type="entry name" value="RUN"/>
    <property type="match status" value="1"/>
</dbReference>
<dbReference type="SMART" id="SM01175">
    <property type="entry name" value="DUF4206"/>
    <property type="match status" value="1"/>
</dbReference>
<dbReference type="Pfam" id="PF13901">
    <property type="entry name" value="RH_dom"/>
    <property type="match status" value="1"/>
</dbReference>
<evidence type="ECO:0000256" key="6">
    <source>
        <dbReference type="ARBA" id="ARBA00022771"/>
    </source>
</evidence>
<evidence type="ECO:0000256" key="2">
    <source>
        <dbReference type="ARBA" id="ARBA00022553"/>
    </source>
</evidence>
<keyword evidence="11" id="KW-1185">Reference proteome</keyword>
<dbReference type="Proteomes" id="UP001152795">
    <property type="component" value="Unassembled WGS sequence"/>
</dbReference>